<feature type="transmembrane region" description="Helical" evidence="8">
    <location>
        <begin position="51"/>
        <end position="69"/>
    </location>
</feature>
<dbReference type="EC" id="2.4.99.18" evidence="9"/>
<keyword evidence="7 8" id="KW-0472">Membrane</keyword>
<feature type="transmembrane region" description="Helical" evidence="8">
    <location>
        <begin position="21"/>
        <end position="45"/>
    </location>
</feature>
<organism evidence="9 10">
    <name type="scientific">Plasmodium malariae</name>
    <dbReference type="NCBI Taxonomy" id="5858"/>
    <lineage>
        <taxon>Eukaryota</taxon>
        <taxon>Sar</taxon>
        <taxon>Alveolata</taxon>
        <taxon>Apicomplexa</taxon>
        <taxon>Aconoidasida</taxon>
        <taxon>Haemosporida</taxon>
        <taxon>Plasmodiidae</taxon>
        <taxon>Plasmodium</taxon>
        <taxon>Plasmodium (Plasmodium)</taxon>
    </lineage>
</organism>
<dbReference type="GO" id="GO:0008250">
    <property type="term" value="C:oligosaccharyltransferase complex"/>
    <property type="evidence" value="ECO:0007669"/>
    <property type="project" value="InterPro"/>
</dbReference>
<dbReference type="OMA" id="YRHTPRI"/>
<dbReference type="OrthoDB" id="445566at2759"/>
<dbReference type="GeneID" id="39866617"/>
<evidence type="ECO:0000256" key="3">
    <source>
        <dbReference type="ARBA" id="ARBA00009386"/>
    </source>
</evidence>
<dbReference type="UniPathway" id="UPA00378"/>
<reference evidence="9 10" key="1">
    <citation type="submission" date="2016-06" db="EMBL/GenBank/DDBJ databases">
        <authorList>
            <consortium name="Pathogen Informatics"/>
        </authorList>
    </citation>
    <scope>NUCLEOTIDE SEQUENCE [LARGE SCALE GENOMIC DNA]</scope>
</reference>
<protein>
    <submittedName>
        <fullName evidence="9">Dolichyl-diphosphooligosaccharide--protein glycosyltransferase subunit DAD1, putative</fullName>
        <ecNumber evidence="9">2.4.99.18</ecNumber>
    </submittedName>
</protein>
<sequence>MNRIINTFYRRYKKNTLRIALFIDIFIIFTFSQLIILWFYAYLYSSFDDKIVVAAIFTAIGNVTFLGALREQTTNKSLFNLKREKIIFDFVLCSLLLYIGVFSYMHLN</sequence>
<dbReference type="EMBL" id="LT594623">
    <property type="protein sequence ID" value="SBT87168.1"/>
    <property type="molecule type" value="Genomic_DNA"/>
</dbReference>
<dbReference type="InterPro" id="IPR003038">
    <property type="entry name" value="DAD/Ost2"/>
</dbReference>
<evidence type="ECO:0000256" key="6">
    <source>
        <dbReference type="ARBA" id="ARBA00022989"/>
    </source>
</evidence>
<evidence type="ECO:0000256" key="7">
    <source>
        <dbReference type="ARBA" id="ARBA00023136"/>
    </source>
</evidence>
<gene>
    <name evidence="9" type="primary">DAD1</name>
    <name evidence="9" type="ORF">PMUG01_02021400</name>
</gene>
<dbReference type="VEuPathDB" id="PlasmoDB:PmUG01_02021400"/>
<keyword evidence="10" id="KW-1185">Reference proteome</keyword>
<dbReference type="AlphaFoldDB" id="A0A1D3JKU5"/>
<feature type="transmembrane region" description="Helical" evidence="8">
    <location>
        <begin position="90"/>
        <end position="107"/>
    </location>
</feature>
<comment type="subcellular location">
    <subcellularLocation>
        <location evidence="1">Endoplasmic reticulum membrane</location>
        <topology evidence="1">Multi-pass membrane protein</topology>
    </subcellularLocation>
</comment>
<evidence type="ECO:0000256" key="1">
    <source>
        <dbReference type="ARBA" id="ARBA00004477"/>
    </source>
</evidence>
<evidence type="ECO:0000256" key="4">
    <source>
        <dbReference type="ARBA" id="ARBA00022692"/>
    </source>
</evidence>
<comment type="similarity">
    <text evidence="3">Belongs to the DAD/OST2 family.</text>
</comment>
<comment type="pathway">
    <text evidence="2">Protein modification; protein glycosylation.</text>
</comment>
<dbReference type="GO" id="GO:0004579">
    <property type="term" value="F:dolichyl-diphosphooligosaccharide-protein glycotransferase activity"/>
    <property type="evidence" value="ECO:0007669"/>
    <property type="project" value="UniProtKB-EC"/>
</dbReference>
<accession>A0A1D3JKU5</accession>
<keyword evidence="5" id="KW-0256">Endoplasmic reticulum</keyword>
<evidence type="ECO:0000256" key="2">
    <source>
        <dbReference type="ARBA" id="ARBA00004922"/>
    </source>
</evidence>
<name>A0A1D3JKU5_PLAMA</name>
<dbReference type="Pfam" id="PF02109">
    <property type="entry name" value="DAD"/>
    <property type="match status" value="1"/>
</dbReference>
<dbReference type="KEGG" id="pmal:PMUG01_02021400"/>
<evidence type="ECO:0000313" key="9">
    <source>
        <dbReference type="EMBL" id="SBT87168.1"/>
    </source>
</evidence>
<keyword evidence="9" id="KW-0328">Glycosyltransferase</keyword>
<dbReference type="RefSeq" id="XP_028860226.1">
    <property type="nucleotide sequence ID" value="XM_029008691.1"/>
</dbReference>
<keyword evidence="9" id="KW-0808">Transferase</keyword>
<keyword evidence="6 8" id="KW-1133">Transmembrane helix</keyword>
<dbReference type="Proteomes" id="UP000219813">
    <property type="component" value="Chromosome 2"/>
</dbReference>
<evidence type="ECO:0000256" key="5">
    <source>
        <dbReference type="ARBA" id="ARBA00022824"/>
    </source>
</evidence>
<evidence type="ECO:0000313" key="10">
    <source>
        <dbReference type="Proteomes" id="UP000219813"/>
    </source>
</evidence>
<keyword evidence="4 8" id="KW-0812">Transmembrane</keyword>
<proteinExistence type="inferred from homology"/>
<evidence type="ECO:0000256" key="8">
    <source>
        <dbReference type="SAM" id="Phobius"/>
    </source>
</evidence>